<dbReference type="PROSITE" id="PS50294">
    <property type="entry name" value="WD_REPEATS_REGION"/>
    <property type="match status" value="1"/>
</dbReference>
<feature type="repeat" description="WD" evidence="1">
    <location>
        <begin position="42"/>
        <end position="83"/>
    </location>
</feature>
<keyword evidence="1" id="KW-0853">WD repeat</keyword>
<evidence type="ECO:0008006" key="4">
    <source>
        <dbReference type="Google" id="ProtNLM"/>
    </source>
</evidence>
<dbReference type="SUPFAM" id="SSF69322">
    <property type="entry name" value="Tricorn protease domain 2"/>
    <property type="match status" value="1"/>
</dbReference>
<accession>A0ABU5H3W3</accession>
<dbReference type="SMART" id="SM00320">
    <property type="entry name" value="WD40"/>
    <property type="match status" value="3"/>
</dbReference>
<dbReference type="InterPro" id="IPR011047">
    <property type="entry name" value="Quinoprotein_ADH-like_sf"/>
</dbReference>
<evidence type="ECO:0000256" key="1">
    <source>
        <dbReference type="PROSITE-ProRule" id="PRU00221"/>
    </source>
</evidence>
<sequence length="651" mass="73745">MNYLRKISAFAVDPTEQYVFAATIGGQLFSVHVDDFTIDSEVQSHTAGIEAVAVHPTLPYLATLGVDYKVVLWDREDPRRLRKLQTVNLRDIQSDEYNYSTQLPLSCPLAFHPTERKLLTHNPNGALTEIAFDEARSESLWAVGLFQEADGMAYDVDYVRYLVGSDLIFCSTFGGHVAVVDPRKPQEPLVRWRYDKRTIHCAAHVEGTDYLLASDTRRVIRFDASGKKQPLVGPPVVRDHLEQVSLNKVSGRALVSSFDRTVVEIDPVTCERKRVVLETPFKLRWIHNFERDPDQVVVQCRNGALYRADLSRKRPIGVIKHTPNALWTGARVSSRELVIAGEGPEQLRVRVEEANPATMETRLSAKWETLPASRGSYAKRMVRHEPTRSLVQARSDGNILVIREGVTRPLVRLPSPLRDIAAAPEGNDLFAITEDGRAYRIDLETGRIAAEYFTGEEPLWSLAYNPERRLLAVCERQGQLTILRAEDLSVALNVQDSWAPKRMAWRDADRLLVGRGAELYQLNVATGAMEQAIPRIGNTIEDFAWDDERRYLALCTYLRRIYVFDFKTFRELSSTGFDLDFPKGVLWLPRDRADGAHPYEFLAFGRSGVVRRYWVHDDYLHQMGVVEIPPSTPIHDDSGVRVPDVAQVAAR</sequence>
<dbReference type="InterPro" id="IPR001680">
    <property type="entry name" value="WD40_rpt"/>
</dbReference>
<comment type="caution">
    <text evidence="2">The sequence shown here is derived from an EMBL/GenBank/DDBJ whole genome shotgun (WGS) entry which is preliminary data.</text>
</comment>
<dbReference type="InterPro" id="IPR015943">
    <property type="entry name" value="WD40/YVTN_repeat-like_dom_sf"/>
</dbReference>
<dbReference type="SUPFAM" id="SSF50998">
    <property type="entry name" value="Quinoprotein alcohol dehydrogenase-like"/>
    <property type="match status" value="1"/>
</dbReference>
<reference evidence="2 3" key="1">
    <citation type="submission" date="2023-12" db="EMBL/GenBank/DDBJ databases">
        <title>the genome sequence of Hyalangium sp. s54d21.</title>
        <authorList>
            <person name="Zhang X."/>
        </authorList>
    </citation>
    <scope>NUCLEOTIDE SEQUENCE [LARGE SCALE GENOMIC DNA]</scope>
    <source>
        <strain evidence="3">s54d21</strain>
    </source>
</reference>
<dbReference type="PROSITE" id="PS50082">
    <property type="entry name" value="WD_REPEATS_2"/>
    <property type="match status" value="1"/>
</dbReference>
<keyword evidence="3" id="KW-1185">Reference proteome</keyword>
<dbReference type="PANTHER" id="PTHR19932:SF10">
    <property type="entry name" value="WD REPEAT AND HMG-BOX DNA-BINDING PROTEIN 1"/>
    <property type="match status" value="1"/>
</dbReference>
<name>A0ABU5H3W3_9BACT</name>
<evidence type="ECO:0000313" key="3">
    <source>
        <dbReference type="Proteomes" id="UP001291309"/>
    </source>
</evidence>
<gene>
    <name evidence="2" type="ORF">SYV04_17175</name>
</gene>
<organism evidence="2 3">
    <name type="scientific">Hyalangium rubrum</name>
    <dbReference type="NCBI Taxonomy" id="3103134"/>
    <lineage>
        <taxon>Bacteria</taxon>
        <taxon>Pseudomonadati</taxon>
        <taxon>Myxococcota</taxon>
        <taxon>Myxococcia</taxon>
        <taxon>Myxococcales</taxon>
        <taxon>Cystobacterineae</taxon>
        <taxon>Archangiaceae</taxon>
        <taxon>Hyalangium</taxon>
    </lineage>
</organism>
<evidence type="ECO:0000313" key="2">
    <source>
        <dbReference type="EMBL" id="MDY7228155.1"/>
    </source>
</evidence>
<dbReference type="Proteomes" id="UP001291309">
    <property type="component" value="Unassembled WGS sequence"/>
</dbReference>
<dbReference type="Gene3D" id="2.130.10.10">
    <property type="entry name" value="YVTN repeat-like/Quinoprotein amine dehydrogenase"/>
    <property type="match status" value="2"/>
</dbReference>
<dbReference type="RefSeq" id="WP_321546879.1">
    <property type="nucleotide sequence ID" value="NZ_JAXIVS010000005.1"/>
</dbReference>
<proteinExistence type="predicted"/>
<dbReference type="EMBL" id="JAXIVS010000005">
    <property type="protein sequence ID" value="MDY7228155.1"/>
    <property type="molecule type" value="Genomic_DNA"/>
</dbReference>
<protein>
    <recommendedName>
        <fullName evidence="4">WD40 repeat domain-containing protein</fullName>
    </recommendedName>
</protein>
<dbReference type="PANTHER" id="PTHR19932">
    <property type="entry name" value="WD REPEAT AND HMG-BOX DNA BINDING PROTEIN"/>
    <property type="match status" value="1"/>
</dbReference>